<dbReference type="EMBL" id="BPVZ01000191">
    <property type="protein sequence ID" value="GKV45166.1"/>
    <property type="molecule type" value="Genomic_DNA"/>
</dbReference>
<dbReference type="InterPro" id="IPR025724">
    <property type="entry name" value="GAG-pre-integrase_dom"/>
</dbReference>
<gene>
    <name evidence="5" type="ORF">SLEP1_g52276</name>
</gene>
<proteinExistence type="predicted"/>
<accession>A0AAV5M5Y7</accession>
<protein>
    <recommendedName>
        <fullName evidence="4">Integrase catalytic domain-containing protein</fullName>
    </recommendedName>
</protein>
<evidence type="ECO:0000313" key="5">
    <source>
        <dbReference type="EMBL" id="GKV45166.1"/>
    </source>
</evidence>
<reference evidence="5 6" key="1">
    <citation type="journal article" date="2021" name="Commun. Biol.">
        <title>The genome of Shorea leprosula (Dipterocarpaceae) highlights the ecological relevance of drought in aseasonal tropical rainforests.</title>
        <authorList>
            <person name="Ng K.K.S."/>
            <person name="Kobayashi M.J."/>
            <person name="Fawcett J.A."/>
            <person name="Hatakeyama M."/>
            <person name="Paape T."/>
            <person name="Ng C.H."/>
            <person name="Ang C.C."/>
            <person name="Tnah L.H."/>
            <person name="Lee C.T."/>
            <person name="Nishiyama T."/>
            <person name="Sese J."/>
            <person name="O'Brien M.J."/>
            <person name="Copetti D."/>
            <person name="Mohd Noor M.I."/>
            <person name="Ong R.C."/>
            <person name="Putra M."/>
            <person name="Sireger I.Z."/>
            <person name="Indrioko S."/>
            <person name="Kosugi Y."/>
            <person name="Izuno A."/>
            <person name="Isagi Y."/>
            <person name="Lee S.L."/>
            <person name="Shimizu K.K."/>
        </authorList>
    </citation>
    <scope>NUCLEOTIDE SEQUENCE [LARGE SCALE GENOMIC DNA]</scope>
    <source>
        <strain evidence="5">214</strain>
    </source>
</reference>
<feature type="domain" description="Integrase catalytic" evidence="4">
    <location>
        <begin position="235"/>
        <end position="428"/>
    </location>
</feature>
<dbReference type="PANTHER" id="PTHR42648:SF28">
    <property type="entry name" value="TRANSPOSON-ENCODED PROTEIN WITH RIBONUCLEASE H-LIKE AND RETROVIRUS ZINC FINGER-LIKE DOMAINS"/>
    <property type="match status" value="1"/>
</dbReference>
<feature type="compositionally biased region" description="Basic and acidic residues" evidence="3">
    <location>
        <begin position="109"/>
        <end position="126"/>
    </location>
</feature>
<feature type="region of interest" description="Disordered" evidence="3">
    <location>
        <begin position="96"/>
        <end position="126"/>
    </location>
</feature>
<dbReference type="Gene3D" id="3.30.420.10">
    <property type="entry name" value="Ribonuclease H-like superfamily/Ribonuclease H"/>
    <property type="match status" value="1"/>
</dbReference>
<dbReference type="GO" id="GO:0015074">
    <property type="term" value="P:DNA integration"/>
    <property type="evidence" value="ECO:0007669"/>
    <property type="project" value="InterPro"/>
</dbReference>
<keyword evidence="1" id="KW-0479">Metal-binding</keyword>
<dbReference type="Pfam" id="PF07727">
    <property type="entry name" value="RVT_2"/>
    <property type="match status" value="1"/>
</dbReference>
<dbReference type="SUPFAM" id="SSF53098">
    <property type="entry name" value="Ribonuclease H-like"/>
    <property type="match status" value="1"/>
</dbReference>
<organism evidence="5 6">
    <name type="scientific">Rubroshorea leprosula</name>
    <dbReference type="NCBI Taxonomy" id="152421"/>
    <lineage>
        <taxon>Eukaryota</taxon>
        <taxon>Viridiplantae</taxon>
        <taxon>Streptophyta</taxon>
        <taxon>Embryophyta</taxon>
        <taxon>Tracheophyta</taxon>
        <taxon>Spermatophyta</taxon>
        <taxon>Magnoliopsida</taxon>
        <taxon>eudicotyledons</taxon>
        <taxon>Gunneridae</taxon>
        <taxon>Pentapetalae</taxon>
        <taxon>rosids</taxon>
        <taxon>malvids</taxon>
        <taxon>Malvales</taxon>
        <taxon>Dipterocarpaceae</taxon>
        <taxon>Rubroshorea</taxon>
    </lineage>
</organism>
<evidence type="ECO:0000256" key="1">
    <source>
        <dbReference type="ARBA" id="ARBA00022723"/>
    </source>
</evidence>
<feature type="compositionally biased region" description="Basic and acidic residues" evidence="3">
    <location>
        <begin position="471"/>
        <end position="481"/>
    </location>
</feature>
<dbReference type="InterPro" id="IPR013103">
    <property type="entry name" value="RVT_2"/>
</dbReference>
<name>A0AAV5M5Y7_9ROSI</name>
<dbReference type="InterPro" id="IPR036397">
    <property type="entry name" value="RNaseH_sf"/>
</dbReference>
<evidence type="ECO:0000256" key="3">
    <source>
        <dbReference type="SAM" id="MobiDB-lite"/>
    </source>
</evidence>
<dbReference type="Pfam" id="PF14223">
    <property type="entry name" value="Retrotran_gag_2"/>
    <property type="match status" value="1"/>
</dbReference>
<feature type="region of interest" description="Disordered" evidence="3">
    <location>
        <begin position="468"/>
        <end position="490"/>
    </location>
</feature>
<keyword evidence="6" id="KW-1185">Reference proteome</keyword>
<dbReference type="GO" id="GO:0003676">
    <property type="term" value="F:nucleic acid binding"/>
    <property type="evidence" value="ECO:0007669"/>
    <property type="project" value="InterPro"/>
</dbReference>
<dbReference type="PANTHER" id="PTHR42648">
    <property type="entry name" value="TRANSPOSASE, PUTATIVE-RELATED"/>
    <property type="match status" value="1"/>
</dbReference>
<dbReference type="Proteomes" id="UP001054252">
    <property type="component" value="Unassembled WGS sequence"/>
</dbReference>
<dbReference type="AlphaFoldDB" id="A0AAV5M5Y7"/>
<dbReference type="InterPro" id="IPR001584">
    <property type="entry name" value="Integrase_cat-core"/>
</dbReference>
<dbReference type="PROSITE" id="PS50994">
    <property type="entry name" value="INTEGRASE"/>
    <property type="match status" value="1"/>
</dbReference>
<evidence type="ECO:0000256" key="2">
    <source>
        <dbReference type="ARBA" id="ARBA00022801"/>
    </source>
</evidence>
<evidence type="ECO:0000259" key="4">
    <source>
        <dbReference type="PROSITE" id="PS50994"/>
    </source>
</evidence>
<comment type="caution">
    <text evidence="5">The sequence shown here is derived from an EMBL/GenBank/DDBJ whole genome shotgun (WGS) entry which is preliminary data.</text>
</comment>
<keyword evidence="2" id="KW-0378">Hydrolase</keyword>
<dbReference type="InterPro" id="IPR039537">
    <property type="entry name" value="Retrotran_Ty1/copia-like"/>
</dbReference>
<sequence length="731" mass="83693">MTDEEWTFEHQQSCGYIRQWVKDNVLNHIANKTHAGTLLKKLKTLYASKTGNNKLFQLKRLINLKCKEGSPISNHVSWTIVAPNGVMTMEYAKTGVLNEERRSKNKGQGGRDKSRSKSRPKYKDLERHHCGKKGHIKKCCFQLKREMRQEKKKDGDNENRVAAAIDGDLLFAGDENVINFASHETRKLDDDGYCSSFNDGQWKLTKGSLVVAQGSKSSNLYLTQGSISSGFVNVVGKDESLELWHKRVSHMSAKGIDCLVKKDVLSGLKESKLEKCVHCLVSSHGGALYFVTFIDDHSRKLWVYPLKTKDQVLDVFKQFQALVERQTGKKLKCICIDNGGEYSGPFDNYCMEQGIKHQKSPPKTPQLNGLVERMNRTLMERVRCLLAEAKLPRAFWAEALNIVAHVINLSPTIALDNDVLDRVWYGKDVSYDHLQVFGVQDAHVDANDLDAPFNEAVNDQQDVPIEVPVDPLRRPSRERRPSSRYPSTMKDEMKSLLDNHTFDLVNLPKDRKALKNWWVYRVKHEDGTLVPRYKARLVVKGFSQKKGVDFNEIFSPVVKMSSIRVVLGLVACLDLEVEQMDVKNAFLHGDLDEEIYMEQREDFKAKDKEDFVCRLKKRLYGLKQAPKQWIKKLKQELNKSFAMKDLGPVKQILGMMINCDRVSRKLWLSQDKYIERVLQRFQMDKARVANTPLAIHFRLSKGQCLSNDEEKDDMQRVPYASTVGSLMYAIG</sequence>
<dbReference type="GO" id="GO:0016787">
    <property type="term" value="F:hydrolase activity"/>
    <property type="evidence" value="ECO:0007669"/>
    <property type="project" value="UniProtKB-KW"/>
</dbReference>
<dbReference type="Pfam" id="PF13976">
    <property type="entry name" value="gag_pre-integrs"/>
    <property type="match status" value="1"/>
</dbReference>
<evidence type="ECO:0000313" key="6">
    <source>
        <dbReference type="Proteomes" id="UP001054252"/>
    </source>
</evidence>
<dbReference type="GO" id="GO:0046872">
    <property type="term" value="F:metal ion binding"/>
    <property type="evidence" value="ECO:0007669"/>
    <property type="project" value="UniProtKB-KW"/>
</dbReference>
<dbReference type="InterPro" id="IPR012337">
    <property type="entry name" value="RNaseH-like_sf"/>
</dbReference>